<feature type="region of interest" description="Disordered" evidence="1">
    <location>
        <begin position="58"/>
        <end position="77"/>
    </location>
</feature>
<feature type="region of interest" description="Disordered" evidence="1">
    <location>
        <begin position="1"/>
        <end position="20"/>
    </location>
</feature>
<dbReference type="EMBL" id="VSRR010005835">
    <property type="protein sequence ID" value="MPC43442.1"/>
    <property type="molecule type" value="Genomic_DNA"/>
</dbReference>
<keyword evidence="3" id="KW-1185">Reference proteome</keyword>
<evidence type="ECO:0000313" key="2">
    <source>
        <dbReference type="EMBL" id="MPC43442.1"/>
    </source>
</evidence>
<name>A0A5B7FAG9_PORTR</name>
<dbReference type="AlphaFoldDB" id="A0A5B7FAG9"/>
<reference evidence="2 3" key="1">
    <citation type="submission" date="2019-05" db="EMBL/GenBank/DDBJ databases">
        <title>Another draft genome of Portunus trituberculatus and its Hox gene families provides insights of decapod evolution.</title>
        <authorList>
            <person name="Jeong J.-H."/>
            <person name="Song I."/>
            <person name="Kim S."/>
            <person name="Choi T."/>
            <person name="Kim D."/>
            <person name="Ryu S."/>
            <person name="Kim W."/>
        </authorList>
    </citation>
    <scope>NUCLEOTIDE SEQUENCE [LARGE SCALE GENOMIC DNA]</scope>
    <source>
        <tissue evidence="2">Muscle</tissue>
    </source>
</reference>
<feature type="compositionally biased region" description="Pro residues" evidence="1">
    <location>
        <begin position="62"/>
        <end position="73"/>
    </location>
</feature>
<sequence length="94" mass="10190">MFLIPSTSHSSRASLSDRLPSSFQFPRCQSPQASATITKTTLACPLRSDVDPAVRRPGLNLPLPPPLPPPPSQPLLRCQSPLRLVTSKKTGQFT</sequence>
<dbReference type="Proteomes" id="UP000324222">
    <property type="component" value="Unassembled WGS sequence"/>
</dbReference>
<gene>
    <name evidence="2" type="ORF">E2C01_037090</name>
</gene>
<comment type="caution">
    <text evidence="2">The sequence shown here is derived from an EMBL/GenBank/DDBJ whole genome shotgun (WGS) entry which is preliminary data.</text>
</comment>
<organism evidence="2 3">
    <name type="scientific">Portunus trituberculatus</name>
    <name type="common">Swimming crab</name>
    <name type="synonym">Neptunus trituberculatus</name>
    <dbReference type="NCBI Taxonomy" id="210409"/>
    <lineage>
        <taxon>Eukaryota</taxon>
        <taxon>Metazoa</taxon>
        <taxon>Ecdysozoa</taxon>
        <taxon>Arthropoda</taxon>
        <taxon>Crustacea</taxon>
        <taxon>Multicrustacea</taxon>
        <taxon>Malacostraca</taxon>
        <taxon>Eumalacostraca</taxon>
        <taxon>Eucarida</taxon>
        <taxon>Decapoda</taxon>
        <taxon>Pleocyemata</taxon>
        <taxon>Brachyura</taxon>
        <taxon>Eubrachyura</taxon>
        <taxon>Portunoidea</taxon>
        <taxon>Portunidae</taxon>
        <taxon>Portuninae</taxon>
        <taxon>Portunus</taxon>
    </lineage>
</organism>
<accession>A0A5B7FAG9</accession>
<evidence type="ECO:0000256" key="1">
    <source>
        <dbReference type="SAM" id="MobiDB-lite"/>
    </source>
</evidence>
<protein>
    <submittedName>
        <fullName evidence="2">Uncharacterized protein</fullName>
    </submittedName>
</protein>
<evidence type="ECO:0000313" key="3">
    <source>
        <dbReference type="Proteomes" id="UP000324222"/>
    </source>
</evidence>
<proteinExistence type="predicted"/>